<sequence length="121" mass="14560">MLHYGLVLEQSRKAKSVRHLYEHLQHKVHRREWIPSIQIDNWFGENGIRVPPQERYRVLNLRLLDEHLSPYFKTNLNLFQMHMMDDKVEVTVYRAPRGWLFVFEDVPSGPKPFGQNGYDTR</sequence>
<dbReference type="RefSeq" id="WP_074954445.1">
    <property type="nucleotide sequence ID" value="NZ_FPBV01000017.1"/>
</dbReference>
<organism evidence="1 2">
    <name type="scientific">Alicyclobacillus macrosporangiidus</name>
    <dbReference type="NCBI Taxonomy" id="392015"/>
    <lineage>
        <taxon>Bacteria</taxon>
        <taxon>Bacillati</taxon>
        <taxon>Bacillota</taxon>
        <taxon>Bacilli</taxon>
        <taxon>Bacillales</taxon>
        <taxon>Alicyclobacillaceae</taxon>
        <taxon>Alicyclobacillus</taxon>
    </lineage>
</organism>
<dbReference type="AlphaFoldDB" id="A0A1I7KM16"/>
<evidence type="ECO:0000313" key="2">
    <source>
        <dbReference type="Proteomes" id="UP000183508"/>
    </source>
</evidence>
<dbReference type="OrthoDB" id="2375676at2"/>
<evidence type="ECO:0000313" key="1">
    <source>
        <dbReference type="EMBL" id="SFU98394.1"/>
    </source>
</evidence>
<reference evidence="2" key="1">
    <citation type="submission" date="2016-10" db="EMBL/GenBank/DDBJ databases">
        <authorList>
            <person name="Varghese N."/>
        </authorList>
    </citation>
    <scope>NUCLEOTIDE SEQUENCE [LARGE SCALE GENOMIC DNA]</scope>
    <source>
        <strain evidence="2">DSM 17980</strain>
    </source>
</reference>
<name>A0A1I7KM16_9BACL</name>
<keyword evidence="2" id="KW-1185">Reference proteome</keyword>
<proteinExistence type="predicted"/>
<gene>
    <name evidence="1" type="ORF">SAMN05421543_11715</name>
</gene>
<dbReference type="EMBL" id="FPBV01000017">
    <property type="protein sequence ID" value="SFU98394.1"/>
    <property type="molecule type" value="Genomic_DNA"/>
</dbReference>
<accession>A0A1I7KM16</accession>
<dbReference type="Proteomes" id="UP000183508">
    <property type="component" value="Unassembled WGS sequence"/>
</dbReference>
<protein>
    <submittedName>
        <fullName evidence="1">Uncharacterized protein</fullName>
    </submittedName>
</protein>